<sequence length="406" mass="45586">MIDTPTYFQPLEVPRYCYIWEAILWAGFGRFPEGSYLITDEYPDDADDGWKTGTLSFNWKDPVFAQEYRFHGFWGFEAVAAGLQEDSTDWERYDEILSNHGYIRPRLLTNEITRLRSEKGVDDSGSVYPLTISATARFDPADARSRDHYLNSLEKRLELTPFIDSVHGLFQHHIDRAWVKLFQALAEGAIQAFGWRELSQTEMRQLAERQQGEWQQEVVNPWRAAMPKADLVGPLVPMAVLEAVPASDWSLSGIAPDAHYQAANGRFWWDVVFPADVLLRLFPQPVAVMDSSRMHIEHLNPLVAISTPDHGANGAAWPLAAVRPGPGKKKKADGEIERMCQRLYGDRLLAGEKEAALVSEASALAFAVWGQTVSRSTFQDYMKPFKSAKATDADGVPDIVPGIAAE</sequence>
<reference evidence="2" key="1">
    <citation type="journal article" date="2019" name="Int. J. Syst. Evol. Microbiol.">
        <title>The Global Catalogue of Microorganisms (GCM) 10K type strain sequencing project: providing services to taxonomists for standard genome sequencing and annotation.</title>
        <authorList>
            <consortium name="The Broad Institute Genomics Platform"/>
            <consortium name="The Broad Institute Genome Sequencing Center for Infectious Disease"/>
            <person name="Wu L."/>
            <person name="Ma J."/>
        </authorList>
    </citation>
    <scope>NUCLEOTIDE SEQUENCE [LARGE SCALE GENOMIC DNA]</scope>
    <source>
        <strain evidence="2">KACC 12633</strain>
    </source>
</reference>
<organism evidence="1 2">
    <name type="scientific">Kaistia terrae</name>
    <dbReference type="NCBI Taxonomy" id="537017"/>
    <lineage>
        <taxon>Bacteria</taxon>
        <taxon>Pseudomonadati</taxon>
        <taxon>Pseudomonadota</taxon>
        <taxon>Alphaproteobacteria</taxon>
        <taxon>Hyphomicrobiales</taxon>
        <taxon>Kaistiaceae</taxon>
        <taxon>Kaistia</taxon>
    </lineage>
</organism>
<comment type="caution">
    <text evidence="1">The sequence shown here is derived from an EMBL/GenBank/DDBJ whole genome shotgun (WGS) entry which is preliminary data.</text>
</comment>
<name>A0ABW0PWV4_9HYPH</name>
<dbReference type="Proteomes" id="UP001596150">
    <property type="component" value="Unassembled WGS sequence"/>
</dbReference>
<accession>A0ABW0PWV4</accession>
<gene>
    <name evidence="1" type="ORF">ACFPP9_13790</name>
</gene>
<evidence type="ECO:0000313" key="1">
    <source>
        <dbReference type="EMBL" id="MFC5516853.1"/>
    </source>
</evidence>
<dbReference type="RefSeq" id="WP_266343916.1">
    <property type="nucleotide sequence ID" value="NZ_JAPKNH010000004.1"/>
</dbReference>
<evidence type="ECO:0000313" key="2">
    <source>
        <dbReference type="Proteomes" id="UP001596150"/>
    </source>
</evidence>
<keyword evidence="2" id="KW-1185">Reference proteome</keyword>
<dbReference type="EMBL" id="JBHSML010000003">
    <property type="protein sequence ID" value="MFC5516853.1"/>
    <property type="molecule type" value="Genomic_DNA"/>
</dbReference>
<protein>
    <submittedName>
        <fullName evidence="1">Uncharacterized protein</fullName>
    </submittedName>
</protein>
<proteinExistence type="predicted"/>